<comment type="caution">
    <text evidence="10">The sequence shown here is derived from an EMBL/GenBank/DDBJ whole genome shotgun (WGS) entry which is preliminary data.</text>
</comment>
<dbReference type="InterPro" id="IPR014216">
    <property type="entry name" value="ABC_transptr_CydD"/>
</dbReference>
<dbReference type="Proteomes" id="UP001275436">
    <property type="component" value="Unassembled WGS sequence"/>
</dbReference>
<feature type="domain" description="ABC transporter" evidence="8">
    <location>
        <begin position="332"/>
        <end position="567"/>
    </location>
</feature>
<evidence type="ECO:0000256" key="5">
    <source>
        <dbReference type="ARBA" id="ARBA00022989"/>
    </source>
</evidence>
<evidence type="ECO:0000256" key="6">
    <source>
        <dbReference type="ARBA" id="ARBA00023136"/>
    </source>
</evidence>
<evidence type="ECO:0000256" key="3">
    <source>
        <dbReference type="ARBA" id="ARBA00022741"/>
    </source>
</evidence>
<feature type="transmembrane region" description="Helical" evidence="7">
    <location>
        <begin position="156"/>
        <end position="174"/>
    </location>
</feature>
<dbReference type="PANTHER" id="PTHR24221">
    <property type="entry name" value="ATP-BINDING CASSETTE SUB-FAMILY B"/>
    <property type="match status" value="1"/>
</dbReference>
<evidence type="ECO:0000256" key="4">
    <source>
        <dbReference type="ARBA" id="ARBA00022840"/>
    </source>
</evidence>
<evidence type="ECO:0000256" key="2">
    <source>
        <dbReference type="ARBA" id="ARBA00022692"/>
    </source>
</evidence>
<feature type="transmembrane region" description="Helical" evidence="7">
    <location>
        <begin position="231"/>
        <end position="255"/>
    </location>
</feature>
<dbReference type="InterPro" id="IPR027417">
    <property type="entry name" value="P-loop_NTPase"/>
</dbReference>
<feature type="transmembrane region" description="Helical" evidence="7">
    <location>
        <begin position="12"/>
        <end position="38"/>
    </location>
</feature>
<evidence type="ECO:0000259" key="8">
    <source>
        <dbReference type="PROSITE" id="PS50893"/>
    </source>
</evidence>
<dbReference type="InterPro" id="IPR036640">
    <property type="entry name" value="ABC1_TM_sf"/>
</dbReference>
<evidence type="ECO:0000256" key="1">
    <source>
        <dbReference type="ARBA" id="ARBA00004651"/>
    </source>
</evidence>
<dbReference type="RefSeq" id="WP_077596209.1">
    <property type="nucleotide sequence ID" value="NZ_BSKO01000001.1"/>
</dbReference>
<keyword evidence="6 7" id="KW-0472">Membrane</keyword>
<feature type="domain" description="ABC transmembrane type-1" evidence="9">
    <location>
        <begin position="14"/>
        <end position="298"/>
    </location>
</feature>
<dbReference type="SUPFAM" id="SSF90123">
    <property type="entry name" value="ABC transporter transmembrane region"/>
    <property type="match status" value="1"/>
</dbReference>
<dbReference type="SMART" id="SM00382">
    <property type="entry name" value="AAA"/>
    <property type="match status" value="1"/>
</dbReference>
<dbReference type="InterPro" id="IPR003593">
    <property type="entry name" value="AAA+_ATPase"/>
</dbReference>
<keyword evidence="3" id="KW-0547">Nucleotide-binding</keyword>
<reference evidence="10 11" key="1">
    <citation type="submission" date="2023-02" db="EMBL/GenBank/DDBJ databases">
        <title>Oceanobacillus kimchii IFOP_LL358 isolated form Alexandrium catenella lab strain.</title>
        <authorList>
            <person name="Gajardo G."/>
            <person name="Ueki S."/>
            <person name="Maruyama F."/>
        </authorList>
    </citation>
    <scope>NUCLEOTIDE SEQUENCE [LARGE SCALE GENOMIC DNA]</scope>
    <source>
        <strain evidence="10 11">IFOP_LL358</strain>
    </source>
</reference>
<proteinExistence type="predicted"/>
<dbReference type="NCBIfam" id="TIGR02857">
    <property type="entry name" value="CydD"/>
    <property type="match status" value="1"/>
</dbReference>
<evidence type="ECO:0000313" key="11">
    <source>
        <dbReference type="Proteomes" id="UP001275436"/>
    </source>
</evidence>
<comment type="subcellular location">
    <subcellularLocation>
        <location evidence="1">Cell membrane</location>
        <topology evidence="1">Multi-pass membrane protein</topology>
    </subcellularLocation>
</comment>
<dbReference type="SUPFAM" id="SSF52540">
    <property type="entry name" value="P-loop containing nucleoside triphosphate hydrolases"/>
    <property type="match status" value="1"/>
</dbReference>
<dbReference type="CDD" id="cd18584">
    <property type="entry name" value="ABC_6TM_AarD_CydD"/>
    <property type="match status" value="1"/>
</dbReference>
<dbReference type="Pfam" id="PF00005">
    <property type="entry name" value="ABC_tran"/>
    <property type="match status" value="1"/>
</dbReference>
<dbReference type="EMBL" id="BSKO01000001">
    <property type="protein sequence ID" value="GLO65495.1"/>
    <property type="molecule type" value="Genomic_DNA"/>
</dbReference>
<dbReference type="InterPro" id="IPR003439">
    <property type="entry name" value="ABC_transporter-like_ATP-bd"/>
</dbReference>
<organism evidence="10 11">
    <name type="scientific">Oceanobacillus kimchii</name>
    <dbReference type="NCBI Taxonomy" id="746691"/>
    <lineage>
        <taxon>Bacteria</taxon>
        <taxon>Bacillati</taxon>
        <taxon>Bacillota</taxon>
        <taxon>Bacilli</taxon>
        <taxon>Bacillales</taxon>
        <taxon>Bacillaceae</taxon>
        <taxon>Oceanobacillus</taxon>
    </lineage>
</organism>
<keyword evidence="5 7" id="KW-1133">Transmembrane helix</keyword>
<sequence>MLQQLQRQHQVQILWMVICSIGLGIAIIWQSYLIVSIIEQIFLQGKTVSAIVNFVFLLLAMLLLRMLFSFINKRNGTKMSTSVKQKLREDVLNHFTNQSVSNAAKGQSGNKTSVFMDTVDEIDAYYSQYLPQMIQSFVVPLLILLVIFWTHWTTGVIILVTAPFIPIFMMIIGFKTKDKSEEQLSQMAAFSGTFLDILQGLPTIRLFGKSKQQREKISNSSVRFRDATMEVLRVAFTNSLALEFISMLSIGLIALEVAIRMIIFQDISFFTGFLMLLLAPEFFNQLKALGTAFHSGRSSMGAGNKLEAIFDETNNEVKWGADVLSSIKPPRLELRDMNFTYADSSFQLQSINLIINPKEQVAIIGSTGAGKSTILHIIAGLLPITEGNYYIDKYKQADVEEHSWFKQLIYISQNPYLFSGTIAENIALGSTKVHDHNEIKQAAMEAGIWEWIEQLPSGLDTNIGEAGRGLSGGEKQRVVLARTFLKRPNIILFDEPTTGLDVHTEEVLQQSMNKLREYATVITVAHRIQTIRSADKIVLMEQGSIRAIGTDRELLQEDELYQSMMKLQQGGEV</sequence>
<dbReference type="Gene3D" id="1.20.1560.10">
    <property type="entry name" value="ABC transporter type 1, transmembrane domain"/>
    <property type="match status" value="1"/>
</dbReference>
<dbReference type="PANTHER" id="PTHR24221:SF261">
    <property type="entry name" value="GLUTATHIONE_L-CYSTEINE TRANSPORT SYSTEM ATP-BINDING_PERMEASE PROTEIN CYDD"/>
    <property type="match status" value="1"/>
</dbReference>
<dbReference type="InterPro" id="IPR017871">
    <property type="entry name" value="ABC_transporter-like_CS"/>
</dbReference>
<feature type="transmembrane region" description="Helical" evidence="7">
    <location>
        <begin position="50"/>
        <end position="71"/>
    </location>
</feature>
<keyword evidence="11" id="KW-1185">Reference proteome</keyword>
<keyword evidence="4" id="KW-0067">ATP-binding</keyword>
<accession>A0ABQ5TGA7</accession>
<dbReference type="Gene3D" id="3.40.50.300">
    <property type="entry name" value="P-loop containing nucleotide triphosphate hydrolases"/>
    <property type="match status" value="1"/>
</dbReference>
<protein>
    <submittedName>
        <fullName evidence="10">Thiol reductant ABC exporter subunit CydD</fullName>
    </submittedName>
</protein>
<keyword evidence="2 7" id="KW-0812">Transmembrane</keyword>
<dbReference type="InterPro" id="IPR011527">
    <property type="entry name" value="ABC1_TM_dom"/>
</dbReference>
<dbReference type="PROSITE" id="PS00211">
    <property type="entry name" value="ABC_TRANSPORTER_1"/>
    <property type="match status" value="1"/>
</dbReference>
<dbReference type="PROSITE" id="PS50929">
    <property type="entry name" value="ABC_TM1F"/>
    <property type="match status" value="1"/>
</dbReference>
<evidence type="ECO:0000259" key="9">
    <source>
        <dbReference type="PROSITE" id="PS50929"/>
    </source>
</evidence>
<gene>
    <name evidence="10" type="primary">cydD</name>
    <name evidence="10" type="ORF">MACH08_12790</name>
</gene>
<dbReference type="InterPro" id="IPR039421">
    <property type="entry name" value="Type_1_exporter"/>
</dbReference>
<feature type="transmembrane region" description="Helical" evidence="7">
    <location>
        <begin position="133"/>
        <end position="150"/>
    </location>
</feature>
<dbReference type="PROSITE" id="PS50893">
    <property type="entry name" value="ABC_TRANSPORTER_2"/>
    <property type="match status" value="1"/>
</dbReference>
<evidence type="ECO:0000313" key="10">
    <source>
        <dbReference type="EMBL" id="GLO65495.1"/>
    </source>
</evidence>
<name>A0ABQ5TGA7_9BACI</name>
<dbReference type="Pfam" id="PF00664">
    <property type="entry name" value="ABC_membrane"/>
    <property type="match status" value="1"/>
</dbReference>
<evidence type="ECO:0000256" key="7">
    <source>
        <dbReference type="SAM" id="Phobius"/>
    </source>
</evidence>